<feature type="region of interest" description="Disordered" evidence="1">
    <location>
        <begin position="78"/>
        <end position="113"/>
    </location>
</feature>
<keyword evidence="3" id="KW-1185">Reference proteome</keyword>
<comment type="caution">
    <text evidence="2">The sequence shown here is derived from an EMBL/GenBank/DDBJ whole genome shotgun (WGS) entry which is preliminary data.</text>
</comment>
<dbReference type="EMBL" id="WHWB01032219">
    <property type="protein sequence ID" value="KAJ7426449.1"/>
    <property type="molecule type" value="Genomic_DNA"/>
</dbReference>
<organism evidence="2 3">
    <name type="scientific">Willisornis vidua</name>
    <name type="common">Xingu scale-backed antbird</name>
    <dbReference type="NCBI Taxonomy" id="1566151"/>
    <lineage>
        <taxon>Eukaryota</taxon>
        <taxon>Metazoa</taxon>
        <taxon>Chordata</taxon>
        <taxon>Craniata</taxon>
        <taxon>Vertebrata</taxon>
        <taxon>Euteleostomi</taxon>
        <taxon>Archelosauria</taxon>
        <taxon>Archosauria</taxon>
        <taxon>Dinosauria</taxon>
        <taxon>Saurischia</taxon>
        <taxon>Theropoda</taxon>
        <taxon>Coelurosauria</taxon>
        <taxon>Aves</taxon>
        <taxon>Neognathae</taxon>
        <taxon>Neoaves</taxon>
        <taxon>Telluraves</taxon>
        <taxon>Australaves</taxon>
        <taxon>Passeriformes</taxon>
        <taxon>Thamnophilidae</taxon>
        <taxon>Willisornis</taxon>
    </lineage>
</organism>
<gene>
    <name evidence="2" type="ORF">WISP_16547</name>
</gene>
<feature type="compositionally biased region" description="Basic and acidic residues" evidence="1">
    <location>
        <begin position="83"/>
        <end position="94"/>
    </location>
</feature>
<evidence type="ECO:0000313" key="3">
    <source>
        <dbReference type="Proteomes" id="UP001145742"/>
    </source>
</evidence>
<proteinExistence type="predicted"/>
<evidence type="ECO:0000313" key="2">
    <source>
        <dbReference type="EMBL" id="KAJ7426449.1"/>
    </source>
</evidence>
<dbReference type="Proteomes" id="UP001145742">
    <property type="component" value="Unassembled WGS sequence"/>
</dbReference>
<sequence length="133" mass="14512">MGRSNNAVFARRISADEQLYKDSTDKGLQLETVVAAPKMKPDLCSCLLQIVFQCSTLLGDRKHLPQVIETSHSVNVAVQPAKSRSEMQQEDKVCKPPGEAGADLGKGARGSSRHLHMQIARRSCGLQQDPTPD</sequence>
<evidence type="ECO:0000256" key="1">
    <source>
        <dbReference type="SAM" id="MobiDB-lite"/>
    </source>
</evidence>
<accession>A0ABQ9DQ39</accession>
<reference evidence="2" key="1">
    <citation type="submission" date="2019-10" db="EMBL/GenBank/DDBJ databases">
        <authorList>
            <person name="Soares A.E.R."/>
            <person name="Aleixo A."/>
            <person name="Schneider P."/>
            <person name="Miyaki C.Y."/>
            <person name="Schneider M.P."/>
            <person name="Mello C."/>
            <person name="Vasconcelos A.T.R."/>
        </authorList>
    </citation>
    <scope>NUCLEOTIDE SEQUENCE</scope>
    <source>
        <tissue evidence="2">Muscle</tissue>
    </source>
</reference>
<name>A0ABQ9DQ39_9PASS</name>
<protein>
    <submittedName>
        <fullName evidence="2">Uncharacterized protein</fullName>
    </submittedName>
</protein>